<feature type="transmembrane region" description="Helical" evidence="1">
    <location>
        <begin position="39"/>
        <end position="59"/>
    </location>
</feature>
<keyword evidence="1" id="KW-0472">Membrane</keyword>
<organism evidence="2 3">
    <name type="scientific">Cytospora mali</name>
    <name type="common">Apple Valsa canker fungus</name>
    <name type="synonym">Valsa mali</name>
    <dbReference type="NCBI Taxonomy" id="578113"/>
    <lineage>
        <taxon>Eukaryota</taxon>
        <taxon>Fungi</taxon>
        <taxon>Dikarya</taxon>
        <taxon>Ascomycota</taxon>
        <taxon>Pezizomycotina</taxon>
        <taxon>Sordariomycetes</taxon>
        <taxon>Sordariomycetidae</taxon>
        <taxon>Diaporthales</taxon>
        <taxon>Cytosporaceae</taxon>
        <taxon>Cytospora</taxon>
    </lineage>
</organism>
<feature type="transmembrane region" description="Helical" evidence="1">
    <location>
        <begin position="158"/>
        <end position="179"/>
    </location>
</feature>
<accession>A0A194VGX6</accession>
<evidence type="ECO:0000313" key="2">
    <source>
        <dbReference type="EMBL" id="KUI63124.1"/>
    </source>
</evidence>
<dbReference type="OrthoDB" id="5428040at2759"/>
<keyword evidence="1" id="KW-1133">Transmembrane helix</keyword>
<proteinExistence type="predicted"/>
<evidence type="ECO:0000256" key="1">
    <source>
        <dbReference type="SAM" id="Phobius"/>
    </source>
</evidence>
<keyword evidence="1" id="KW-0812">Transmembrane</keyword>
<protein>
    <submittedName>
        <fullName evidence="2">Uncharacterized protein</fullName>
    </submittedName>
</protein>
<dbReference type="Proteomes" id="UP000078576">
    <property type="component" value="Unassembled WGS sequence"/>
</dbReference>
<dbReference type="AlphaFoldDB" id="A0A194VGX6"/>
<gene>
    <name evidence="2" type="ORF">VP1G_10237</name>
</gene>
<name>A0A194VGX6_CYTMA</name>
<evidence type="ECO:0000313" key="3">
    <source>
        <dbReference type="Proteomes" id="UP000078576"/>
    </source>
</evidence>
<reference evidence="3" key="1">
    <citation type="submission" date="2014-12" db="EMBL/GenBank/DDBJ databases">
        <title>Genome Sequence of Valsa Canker Pathogens Uncovers a Specific Adaption of Colonization on Woody Bark.</title>
        <authorList>
            <person name="Yin Z."/>
            <person name="Liu H."/>
            <person name="Gao X."/>
            <person name="Li Z."/>
            <person name="Song N."/>
            <person name="Ke X."/>
            <person name="Dai Q."/>
            <person name="Wu Y."/>
            <person name="Sun Y."/>
            <person name="Xu J.-R."/>
            <person name="Kang Z.K."/>
            <person name="Wang L."/>
            <person name="Huang L."/>
        </authorList>
    </citation>
    <scope>NUCLEOTIDE SEQUENCE [LARGE SCALE GENOMIC DNA]</scope>
    <source>
        <strain evidence="3">SXYL134</strain>
    </source>
</reference>
<dbReference type="EMBL" id="KN714861">
    <property type="protein sequence ID" value="KUI63124.1"/>
    <property type="molecule type" value="Genomic_DNA"/>
</dbReference>
<sequence length="749" mass="82720">MSNLSSVGDSESSSYYAGTKAADNPTGKMQGRLGTWGRTIIILGWIIEVIIFAFLFFLWNGEGTASGGQRASKFWRWIMLSQLASQSATLSSMILQMIVDAQATVCTALVAALMLEARDVRVSDIPRFSVLRAINGGPSSIAEPLASAPRKFFRSWPAFLVLLLYISTLAVQFSSTILVTDFRQTSLLEYSTQRRVNALSTTPDLLESPTNATEYMAQAWEMAPTSFPPFAEQVVESPLELEGLSDTGNIKRAFLPFTSQGRQYLREYQGAAVTYKSRVTCSRPTVEGSLQFKLAAGSYFPRIRGNVTWTSEEAFANFSCSQGETLCTRAFDCPVPYAVNNSNLSSILSRQPTSLCLFNGTDQTSGLHTSFSDIFLVLNSDTNYQDWLDFNVSNQTNTLGRYNGPSFSQGPTLSSNEWVEYGFGPVAKLNMTVCQNTITMGFENITAAATVDLEEPTLNYDSSARVWETGDVLELMNIGNTSNATRGIMKISDTSAYTEADLGSMMQGSFNYDWLSAQNHFGADIFVNQFNHLVLNRIKGGVLNSEGAENYSVYFCSHCYMDGDLTDPHPSLSVIFHAILNKTGSVAPAMQSLLFWMAQNQYYNSFSGFDFGENSTMVYSKTVNIPQEWNGITAVAAVVSLNMICVAMITWLFLRRTNYSKYGDIWHTIAQILSPDLRHLLERASRATDKQIKKSLEEAGSEDVDAGLYLLESGRVVVLRNNAPFQHMAVDRMKTGLSTETPISSHVAK</sequence>
<feature type="transmembrane region" description="Helical" evidence="1">
    <location>
        <begin position="629"/>
        <end position="654"/>
    </location>
</feature>
<keyword evidence="3" id="KW-1185">Reference proteome</keyword>